<evidence type="ECO:0000256" key="1">
    <source>
        <dbReference type="SAM" id="MobiDB-lite"/>
    </source>
</evidence>
<organism evidence="3 4">
    <name type="scientific">Diploptera punctata</name>
    <name type="common">Pacific beetle cockroach</name>
    <dbReference type="NCBI Taxonomy" id="6984"/>
    <lineage>
        <taxon>Eukaryota</taxon>
        <taxon>Metazoa</taxon>
        <taxon>Ecdysozoa</taxon>
        <taxon>Arthropoda</taxon>
        <taxon>Hexapoda</taxon>
        <taxon>Insecta</taxon>
        <taxon>Pterygota</taxon>
        <taxon>Neoptera</taxon>
        <taxon>Polyneoptera</taxon>
        <taxon>Dictyoptera</taxon>
        <taxon>Blattodea</taxon>
        <taxon>Blaberoidea</taxon>
        <taxon>Blaberidae</taxon>
        <taxon>Diplopterinae</taxon>
        <taxon>Diploptera</taxon>
    </lineage>
</organism>
<proteinExistence type="predicted"/>
<dbReference type="PANTHER" id="PTHR34394:SF1">
    <property type="entry name" value="SIMILAR TO RIKEN CDNA 2310022B05"/>
    <property type="match status" value="1"/>
</dbReference>
<feature type="compositionally biased region" description="Pro residues" evidence="1">
    <location>
        <begin position="267"/>
        <end position="283"/>
    </location>
</feature>
<comment type="caution">
    <text evidence="3">The sequence shown here is derived from an EMBL/GenBank/DDBJ whole genome shotgun (WGS) entry which is preliminary data.</text>
</comment>
<feature type="region of interest" description="Disordered" evidence="1">
    <location>
        <begin position="143"/>
        <end position="162"/>
    </location>
</feature>
<evidence type="ECO:0000259" key="2">
    <source>
        <dbReference type="Pfam" id="PF15797"/>
    </source>
</evidence>
<feature type="compositionally biased region" description="Polar residues" evidence="1">
    <location>
        <begin position="297"/>
        <end position="306"/>
    </location>
</feature>
<name>A0AAD7ZDB0_DIPPU</name>
<sequence>MSLSAVQLFAEEYFNSLNPIAERISIDVAATRSAYEDLWHTLSYKDQSQVINETIIHPEAVLKYSFYPENETEVDCYPRLQLQTGEKYVTEDEGGKGTGLSWRDEHSAPFMWMTQSQLNLCNVDNAEPIRKRLNTIANIPVGSQQKLKTSPNKRPHTAHTSVSFVDPPSIVLGGSSSKIASTVASKLKFPPKVGTGDDNLLTKIKNKTAILKIQTLKSNVGKTNNNSSSHNNEGEKEILVQPKPNCSIVPSTKPKTGGGKSVISKPKTPPPPPPIKTKPPAPSAPVDSEKIALLQESPGNELSSQNEVRRTGNVRNSVGSLESLDNFHLELKIPSGTDKVPKTGFDFLDNW</sequence>
<dbReference type="Proteomes" id="UP001233999">
    <property type="component" value="Unassembled WGS sequence"/>
</dbReference>
<accession>A0AAD7ZDB0</accession>
<feature type="domain" description="DUF4706" evidence="2">
    <location>
        <begin position="12"/>
        <end position="121"/>
    </location>
</feature>
<gene>
    <name evidence="3" type="ORF">L9F63_005520</name>
</gene>
<dbReference type="PANTHER" id="PTHR34394">
    <property type="entry name" value="SIMILAR TO RIKEN CDNA 2310022B05"/>
    <property type="match status" value="1"/>
</dbReference>
<dbReference type="AlphaFoldDB" id="A0AAD7ZDB0"/>
<reference evidence="3" key="1">
    <citation type="journal article" date="2023" name="IScience">
        <title>Live-bearing cockroach genome reveals convergent evolutionary mechanisms linked to viviparity in insects and beyond.</title>
        <authorList>
            <person name="Fouks B."/>
            <person name="Harrison M.C."/>
            <person name="Mikhailova A.A."/>
            <person name="Marchal E."/>
            <person name="English S."/>
            <person name="Carruthers M."/>
            <person name="Jennings E.C."/>
            <person name="Chiamaka E.L."/>
            <person name="Frigard R.A."/>
            <person name="Pippel M."/>
            <person name="Attardo G.M."/>
            <person name="Benoit J.B."/>
            <person name="Bornberg-Bauer E."/>
            <person name="Tobe S.S."/>
        </authorList>
    </citation>
    <scope>NUCLEOTIDE SEQUENCE</scope>
    <source>
        <strain evidence="3">Stay&amp;Tobe</strain>
    </source>
</reference>
<evidence type="ECO:0000313" key="3">
    <source>
        <dbReference type="EMBL" id="KAJ9578250.1"/>
    </source>
</evidence>
<keyword evidence="4" id="KW-1185">Reference proteome</keyword>
<evidence type="ECO:0000313" key="4">
    <source>
        <dbReference type="Proteomes" id="UP001233999"/>
    </source>
</evidence>
<reference evidence="3" key="2">
    <citation type="submission" date="2023-05" db="EMBL/GenBank/DDBJ databases">
        <authorList>
            <person name="Fouks B."/>
        </authorList>
    </citation>
    <scope>NUCLEOTIDE SEQUENCE</scope>
    <source>
        <strain evidence="3">Stay&amp;Tobe</strain>
        <tissue evidence="3">Testes</tissue>
    </source>
</reference>
<feature type="region of interest" description="Disordered" evidence="1">
    <location>
        <begin position="220"/>
        <end position="321"/>
    </location>
</feature>
<dbReference type="InterPro" id="IPR031600">
    <property type="entry name" value="DUF4706"/>
</dbReference>
<protein>
    <recommendedName>
        <fullName evidence="2">DUF4706 domain-containing protein</fullName>
    </recommendedName>
</protein>
<dbReference type="EMBL" id="JASPKZ010008896">
    <property type="protein sequence ID" value="KAJ9578250.1"/>
    <property type="molecule type" value="Genomic_DNA"/>
</dbReference>
<dbReference type="Pfam" id="PF15797">
    <property type="entry name" value="DUF4706"/>
    <property type="match status" value="1"/>
</dbReference>